<keyword evidence="1" id="KW-0805">Transcription regulation</keyword>
<evidence type="ECO:0000313" key="5">
    <source>
        <dbReference type="EMBL" id="UNZ04033.1"/>
    </source>
</evidence>
<dbReference type="InterPro" id="IPR036388">
    <property type="entry name" value="WH-like_DNA-bd_sf"/>
</dbReference>
<evidence type="ECO:0000259" key="4">
    <source>
        <dbReference type="SMART" id="SM00418"/>
    </source>
</evidence>
<dbReference type="Proteomes" id="UP000829494">
    <property type="component" value="Chromosome"/>
</dbReference>
<organism evidence="5 6">
    <name type="scientific">Streptomyces rimosus subsp. rimosus</name>
    <dbReference type="NCBI Taxonomy" id="132474"/>
    <lineage>
        <taxon>Bacteria</taxon>
        <taxon>Bacillati</taxon>
        <taxon>Actinomycetota</taxon>
        <taxon>Actinomycetes</taxon>
        <taxon>Kitasatosporales</taxon>
        <taxon>Streptomycetaceae</taxon>
        <taxon>Streptomyces</taxon>
    </lineage>
</organism>
<keyword evidence="2" id="KW-0238">DNA-binding</keyword>
<dbReference type="Gene3D" id="1.10.10.10">
    <property type="entry name" value="Winged helix-like DNA-binding domain superfamily/Winged helix DNA-binding domain"/>
    <property type="match status" value="1"/>
</dbReference>
<feature type="domain" description="HTH arsR-type" evidence="4">
    <location>
        <begin position="246"/>
        <end position="320"/>
    </location>
</feature>
<proteinExistence type="predicted"/>
<dbReference type="InterPro" id="IPR011991">
    <property type="entry name" value="ArsR-like_HTH"/>
</dbReference>
<dbReference type="EMBL" id="CP094298">
    <property type="protein sequence ID" value="UNZ04033.1"/>
    <property type="molecule type" value="Genomic_DNA"/>
</dbReference>
<evidence type="ECO:0000313" key="6">
    <source>
        <dbReference type="Proteomes" id="UP000829494"/>
    </source>
</evidence>
<gene>
    <name evidence="5" type="ORF">SRIMR7_17890</name>
</gene>
<dbReference type="GeneID" id="66856863"/>
<dbReference type="SUPFAM" id="SSF46785">
    <property type="entry name" value="Winged helix' DNA-binding domain"/>
    <property type="match status" value="1"/>
</dbReference>
<protein>
    <submittedName>
        <fullName evidence="5">Helix-turn-helix domain protein</fullName>
    </submittedName>
</protein>
<evidence type="ECO:0000256" key="2">
    <source>
        <dbReference type="ARBA" id="ARBA00023125"/>
    </source>
</evidence>
<dbReference type="CDD" id="cd00090">
    <property type="entry name" value="HTH_ARSR"/>
    <property type="match status" value="1"/>
</dbReference>
<dbReference type="RefSeq" id="WP_003981546.1">
    <property type="nucleotide sequence ID" value="NZ_CP043497.1"/>
</dbReference>
<keyword evidence="6" id="KW-1185">Reference proteome</keyword>
<dbReference type="SMART" id="SM00418">
    <property type="entry name" value="HTH_ARSR"/>
    <property type="match status" value="1"/>
</dbReference>
<sequence>MLRIHFTAADFARVRFAPRPAPLIELNTAFMKATSTDDPLLYARWRQRLLRSLPPTVLPLRALAPAGNAPVFLDTYNDSLTDALESIRATHPTAIRSELQRIYASAPHPPPPWIRALHQNDPGSWHLFEQAQHAAFETVLRPVWPLIQDLHRDEFTRHALTTAEHGTAHALTHLVPNSRLRDNTWEVPSPKDQHITLTGQGVLLHPTFHWTSHPLAAHHPDHPLHLTYPAGPHLPLQPTTKSPHDPLTAALGPTRTQLLRLLTTPHTTTALARSLNVSAPTISAHTTALRAAGLLTTTRAGRSVIHERTALGTLLAHRGTSI</sequence>
<name>A0ABY3Z1M8_STRRM</name>
<evidence type="ECO:0000256" key="3">
    <source>
        <dbReference type="ARBA" id="ARBA00023163"/>
    </source>
</evidence>
<dbReference type="PANTHER" id="PTHR43132">
    <property type="entry name" value="ARSENICAL RESISTANCE OPERON REPRESSOR ARSR-RELATED"/>
    <property type="match status" value="1"/>
</dbReference>
<dbReference type="PANTHER" id="PTHR43132:SF8">
    <property type="entry name" value="HTH-TYPE TRANSCRIPTIONAL REGULATOR KMTR"/>
    <property type="match status" value="1"/>
</dbReference>
<dbReference type="InterPro" id="IPR001845">
    <property type="entry name" value="HTH_ArsR_DNA-bd_dom"/>
</dbReference>
<dbReference type="Pfam" id="PF01022">
    <property type="entry name" value="HTH_5"/>
    <property type="match status" value="1"/>
</dbReference>
<accession>A0ABY3Z1M8</accession>
<keyword evidence="3" id="KW-0804">Transcription</keyword>
<evidence type="ECO:0000256" key="1">
    <source>
        <dbReference type="ARBA" id="ARBA00023015"/>
    </source>
</evidence>
<reference evidence="5 6" key="1">
    <citation type="submission" date="2022-03" db="EMBL/GenBank/DDBJ databases">
        <title>Complete genome of Streptomyces rimosus ssp. rimosus R7 (=ATCC 10970).</title>
        <authorList>
            <person name="Beganovic S."/>
            <person name="Ruckert C."/>
            <person name="Busche T."/>
            <person name="Kalinowski J."/>
            <person name="Wittmann C."/>
        </authorList>
    </citation>
    <scope>NUCLEOTIDE SEQUENCE [LARGE SCALE GENOMIC DNA]</scope>
    <source>
        <strain evidence="5 6">R7</strain>
    </source>
</reference>
<dbReference type="InterPro" id="IPR036390">
    <property type="entry name" value="WH_DNA-bd_sf"/>
</dbReference>
<dbReference type="InterPro" id="IPR051011">
    <property type="entry name" value="Metal_resp_trans_reg"/>
</dbReference>